<protein>
    <recommendedName>
        <fullName evidence="6">DUF1775 domain-containing protein</fullName>
    </recommendedName>
</protein>
<comment type="caution">
    <text evidence="2">The sequence shown here is derived from an EMBL/GenBank/DDBJ whole genome shotgun (WGS) entry which is preliminary data.</text>
</comment>
<keyword evidence="1" id="KW-0732">Signal</keyword>
<reference evidence="2 4" key="1">
    <citation type="submission" date="2016-08" db="EMBL/GenBank/DDBJ databases">
        <title>Draft genome sequence of Pseudomonas costantinii LMG 22119, type strain isolated from cultivated mushroom (Agaricus bisporus) sporophores.</title>
        <authorList>
            <person name="Tambong J.T."/>
        </authorList>
    </citation>
    <scope>NUCLEOTIDE SEQUENCE [LARGE SCALE GENOMIC DNA]</scope>
    <source>
        <strain evidence="2 4">LMG 22119</strain>
    </source>
</reference>
<evidence type="ECO:0000313" key="4">
    <source>
        <dbReference type="Proteomes" id="UP000181661"/>
    </source>
</evidence>
<dbReference type="AlphaFoldDB" id="A0A1S2V3T4"/>
<evidence type="ECO:0008006" key="6">
    <source>
        <dbReference type="Google" id="ProtNLM"/>
    </source>
</evidence>
<proteinExistence type="predicted"/>
<evidence type="ECO:0000256" key="1">
    <source>
        <dbReference type="SAM" id="SignalP"/>
    </source>
</evidence>
<keyword evidence="5" id="KW-1185">Reference proteome</keyword>
<dbReference type="OrthoDB" id="6892967at2"/>
<gene>
    <name evidence="2" type="ORF">BFL40_10775</name>
    <name evidence="3" type="ORF">SAMN04515675_6022</name>
</gene>
<organism evidence="2 4">
    <name type="scientific">Pseudomonas costantinii</name>
    <dbReference type="NCBI Taxonomy" id="168469"/>
    <lineage>
        <taxon>Bacteria</taxon>
        <taxon>Pseudomonadati</taxon>
        <taxon>Pseudomonadota</taxon>
        <taxon>Gammaproteobacteria</taxon>
        <taxon>Pseudomonadales</taxon>
        <taxon>Pseudomonadaceae</taxon>
        <taxon>Pseudomonas</taxon>
    </lineage>
</organism>
<evidence type="ECO:0000313" key="5">
    <source>
        <dbReference type="Proteomes" id="UP000182179"/>
    </source>
</evidence>
<dbReference type="Proteomes" id="UP000182179">
    <property type="component" value="Unassembled WGS sequence"/>
</dbReference>
<feature type="signal peptide" evidence="1">
    <location>
        <begin position="1"/>
        <end position="21"/>
    </location>
</feature>
<accession>A0A1S2V3T4</accession>
<evidence type="ECO:0000313" key="2">
    <source>
        <dbReference type="EMBL" id="OIN53299.1"/>
    </source>
</evidence>
<dbReference type="EMBL" id="FNTS01000002">
    <property type="protein sequence ID" value="SEE52421.1"/>
    <property type="molecule type" value="Genomic_DNA"/>
</dbReference>
<dbReference type="RefSeq" id="WP_071483969.1">
    <property type="nucleotide sequence ID" value="NZ_FNTS01000002.1"/>
</dbReference>
<sequence length="211" mass="22389">MKAFALTLFAATLIAHFDAYAQTGNESATDTHVITTAHPMWLIERPFPDGQMLVARTLGDSTYGDGDHHVKANLVISCHPRNPEAGLTLEISPQSLGLNSDPFEGKDASANGPLRITMGTRPAVDHLVNGFWYYGGPFQIGLVFALSTSVPRDELTYWASDASRGQTLALSLAPATEGGKPLTASFTLPANNNGLKKAILPCLGPDGAATR</sequence>
<dbReference type="EMBL" id="MDDR01000020">
    <property type="protein sequence ID" value="OIN53299.1"/>
    <property type="molecule type" value="Genomic_DNA"/>
</dbReference>
<feature type="chain" id="PRO_5010258874" description="DUF1775 domain-containing protein" evidence="1">
    <location>
        <begin position="22"/>
        <end position="211"/>
    </location>
</feature>
<reference evidence="3 5" key="2">
    <citation type="submission" date="2016-10" db="EMBL/GenBank/DDBJ databases">
        <authorList>
            <person name="Varghese N."/>
            <person name="Submissions S."/>
        </authorList>
    </citation>
    <scope>NUCLEOTIDE SEQUENCE [LARGE SCALE GENOMIC DNA]</scope>
    <source>
        <strain evidence="3 5">BS2773</strain>
    </source>
</reference>
<dbReference type="Proteomes" id="UP000181661">
    <property type="component" value="Unassembled WGS sequence"/>
</dbReference>
<evidence type="ECO:0000313" key="3">
    <source>
        <dbReference type="EMBL" id="SEE52421.1"/>
    </source>
</evidence>
<name>A0A1S2V3T4_9PSED</name>